<name>A0ACB9ZQX5_CATRO</name>
<protein>
    <submittedName>
        <fullName evidence="1">Uncharacterized protein</fullName>
    </submittedName>
</protein>
<keyword evidence="2" id="KW-1185">Reference proteome</keyword>
<sequence>MSAMQNIGNFATTPVTPSSNSEVSPGMGSTTVQPPSIVLIYGGHHRKKLSNLILFTAIFELAKTIYDTIIGDCPKKNHIYAGLIVFARGGCDPNSHIGSTVSVVVRAAHAHTLL</sequence>
<evidence type="ECO:0000313" key="2">
    <source>
        <dbReference type="Proteomes" id="UP001060085"/>
    </source>
</evidence>
<dbReference type="Proteomes" id="UP001060085">
    <property type="component" value="Linkage Group LG08"/>
</dbReference>
<dbReference type="EMBL" id="CM044708">
    <property type="protein sequence ID" value="KAI5649843.1"/>
    <property type="molecule type" value="Genomic_DNA"/>
</dbReference>
<evidence type="ECO:0000313" key="1">
    <source>
        <dbReference type="EMBL" id="KAI5649843.1"/>
    </source>
</evidence>
<organism evidence="1 2">
    <name type="scientific">Catharanthus roseus</name>
    <name type="common">Madagascar periwinkle</name>
    <name type="synonym">Vinca rosea</name>
    <dbReference type="NCBI Taxonomy" id="4058"/>
    <lineage>
        <taxon>Eukaryota</taxon>
        <taxon>Viridiplantae</taxon>
        <taxon>Streptophyta</taxon>
        <taxon>Embryophyta</taxon>
        <taxon>Tracheophyta</taxon>
        <taxon>Spermatophyta</taxon>
        <taxon>Magnoliopsida</taxon>
        <taxon>eudicotyledons</taxon>
        <taxon>Gunneridae</taxon>
        <taxon>Pentapetalae</taxon>
        <taxon>asterids</taxon>
        <taxon>lamiids</taxon>
        <taxon>Gentianales</taxon>
        <taxon>Apocynaceae</taxon>
        <taxon>Rauvolfioideae</taxon>
        <taxon>Vinceae</taxon>
        <taxon>Catharanthinae</taxon>
        <taxon>Catharanthus</taxon>
    </lineage>
</organism>
<comment type="caution">
    <text evidence="1">The sequence shown here is derived from an EMBL/GenBank/DDBJ whole genome shotgun (WGS) entry which is preliminary data.</text>
</comment>
<accession>A0ACB9ZQX5</accession>
<proteinExistence type="predicted"/>
<reference evidence="2" key="1">
    <citation type="journal article" date="2023" name="Nat. Plants">
        <title>Single-cell RNA sequencing provides a high-resolution roadmap for understanding the multicellular compartmentation of specialized metabolism.</title>
        <authorList>
            <person name="Sun S."/>
            <person name="Shen X."/>
            <person name="Li Y."/>
            <person name="Li Y."/>
            <person name="Wang S."/>
            <person name="Li R."/>
            <person name="Zhang H."/>
            <person name="Shen G."/>
            <person name="Guo B."/>
            <person name="Wei J."/>
            <person name="Xu J."/>
            <person name="St-Pierre B."/>
            <person name="Chen S."/>
            <person name="Sun C."/>
        </authorList>
    </citation>
    <scope>NUCLEOTIDE SEQUENCE [LARGE SCALE GENOMIC DNA]</scope>
</reference>
<gene>
    <name evidence="1" type="ORF">M9H77_35848</name>
</gene>